<gene>
    <name evidence="2" type="ORF">D7Z26_23155</name>
</gene>
<keyword evidence="1" id="KW-1133">Transmembrane helix</keyword>
<dbReference type="OrthoDB" id="3182597at2"/>
<keyword evidence="1" id="KW-0472">Membrane</keyword>
<evidence type="ECO:0000313" key="3">
    <source>
        <dbReference type="Proteomes" id="UP000282076"/>
    </source>
</evidence>
<dbReference type="EMBL" id="RBZM01000011">
    <property type="protein sequence ID" value="RKP47211.1"/>
    <property type="molecule type" value="Genomic_DNA"/>
</dbReference>
<name>A0A494XC52_9BACL</name>
<dbReference type="AlphaFoldDB" id="A0A494XC52"/>
<dbReference type="PANTHER" id="PTHR37826">
    <property type="entry name" value="FLOTILLIN BAND_7_5 DOMAIN PROTEIN"/>
    <property type="match status" value="1"/>
</dbReference>
<sequence length="371" mass="42235">MSTETTAAAIRFPCASCGGPMVFDTESQNLKCQYCAAEKTIDSVVGEAKEHSFDDEDEDLESLHDWGTEQQAVHCEACGGETLIPPDQTTSLCVFCGSPKVLLEENVRSIRPESIIPFQVSRDQALSSFASWKKKRWFLPNAFKKQDVRSELNSIYIPYWTYDTETYSVYTAEVGVYHYRTVTRTRVVNGKTETYTTTERYTVWHYTNGDYDRSFDDILIPASGHYDEKLLEKLGDFNLDELHAYRPEYLSGYISERYSVTREEGWEEAQDVANGQLRDEIKDIIGGDEIRNLNIRTTFDDITYKHLLLPVWNASYTYKSKPFYYMVNGQTGTVSGHVPRSAIKITFFTLLCLGVAAAVVLFVMSQQTSTT</sequence>
<feature type="transmembrane region" description="Helical" evidence="1">
    <location>
        <begin position="345"/>
        <end position="364"/>
    </location>
</feature>
<proteinExistence type="predicted"/>
<evidence type="ECO:0008006" key="4">
    <source>
        <dbReference type="Google" id="ProtNLM"/>
    </source>
</evidence>
<dbReference type="PANTHER" id="PTHR37826:SF3">
    <property type="entry name" value="J DOMAIN-CONTAINING PROTEIN"/>
    <property type="match status" value="1"/>
</dbReference>
<evidence type="ECO:0000256" key="1">
    <source>
        <dbReference type="SAM" id="Phobius"/>
    </source>
</evidence>
<comment type="caution">
    <text evidence="2">The sequence shown here is derived from an EMBL/GenBank/DDBJ whole genome shotgun (WGS) entry which is preliminary data.</text>
</comment>
<keyword evidence="3" id="KW-1185">Reference proteome</keyword>
<reference evidence="2 3" key="1">
    <citation type="submission" date="2018-10" db="EMBL/GenBank/DDBJ databases">
        <title>Cohnella sp. M2MS4P-1, whole genome shotgun sequence.</title>
        <authorList>
            <person name="Tuo L."/>
        </authorList>
    </citation>
    <scope>NUCLEOTIDE SEQUENCE [LARGE SCALE GENOMIC DNA]</scope>
    <source>
        <strain evidence="2 3">M2MS4P-1</strain>
    </source>
</reference>
<dbReference type="Proteomes" id="UP000282076">
    <property type="component" value="Unassembled WGS sequence"/>
</dbReference>
<accession>A0A494XC52</accession>
<dbReference type="RefSeq" id="WP_120979408.1">
    <property type="nucleotide sequence ID" value="NZ_RBZM01000011.1"/>
</dbReference>
<evidence type="ECO:0000313" key="2">
    <source>
        <dbReference type="EMBL" id="RKP47211.1"/>
    </source>
</evidence>
<protein>
    <recommendedName>
        <fullName evidence="4">TFIIB-type zinc ribbon-containing protein</fullName>
    </recommendedName>
</protein>
<keyword evidence="1" id="KW-0812">Transmembrane</keyword>
<organism evidence="2 3">
    <name type="scientific">Cohnella endophytica</name>
    <dbReference type="NCBI Taxonomy" id="2419778"/>
    <lineage>
        <taxon>Bacteria</taxon>
        <taxon>Bacillati</taxon>
        <taxon>Bacillota</taxon>
        <taxon>Bacilli</taxon>
        <taxon>Bacillales</taxon>
        <taxon>Paenibacillaceae</taxon>
        <taxon>Cohnella</taxon>
    </lineage>
</organism>